<feature type="compositionally biased region" description="Low complexity" evidence="1">
    <location>
        <begin position="43"/>
        <end position="56"/>
    </location>
</feature>
<evidence type="ECO:0000313" key="2">
    <source>
        <dbReference type="EMBL" id="WMW07681.1"/>
    </source>
</evidence>
<evidence type="ECO:0000313" key="3">
    <source>
        <dbReference type="Proteomes" id="UP001183127"/>
    </source>
</evidence>
<feature type="region of interest" description="Disordered" evidence="1">
    <location>
        <begin position="144"/>
        <end position="180"/>
    </location>
</feature>
<keyword evidence="3" id="KW-1185">Reference proteome</keyword>
<dbReference type="EMBL" id="CP132921">
    <property type="protein sequence ID" value="WMW07681.1"/>
    <property type="molecule type" value="Genomic_DNA"/>
</dbReference>
<name>A0ABY9QX90_9PSED</name>
<gene>
    <name evidence="2" type="ORF">RAH46_10185</name>
</gene>
<organism evidence="2 3">
    <name type="scientific">Pseudomonas entomophila</name>
    <dbReference type="NCBI Taxonomy" id="312306"/>
    <lineage>
        <taxon>Bacteria</taxon>
        <taxon>Pseudomonadati</taxon>
        <taxon>Pseudomonadota</taxon>
        <taxon>Gammaproteobacteria</taxon>
        <taxon>Pseudomonadales</taxon>
        <taxon>Pseudomonadaceae</taxon>
        <taxon>Pseudomonas</taxon>
    </lineage>
</organism>
<dbReference type="Proteomes" id="UP001183127">
    <property type="component" value="Chromosome"/>
</dbReference>
<dbReference type="RefSeq" id="WP_011534949.1">
    <property type="nucleotide sequence ID" value="NZ_CP132921.1"/>
</dbReference>
<protein>
    <submittedName>
        <fullName evidence="2">Uncharacterized protein</fullName>
    </submittedName>
</protein>
<dbReference type="GeneID" id="32806895"/>
<sequence length="180" mass="19842">MLITPTGLGWQPAVQPQNRTGSEQAPVAFMPSLEVAATGNTTAQQNSQGSASQQNAEDNRKEAFAKLMVMLQNPDVAARQQASVGKQEESTAVQDFRDYMAKSPAEKIKEKFLQEMGLTEEEYNALPPEQKARIDEQIARRIQDDVKEKAQAKLEQQALRAQGNLNGGARDDEKLKTAEL</sequence>
<feature type="region of interest" description="Disordered" evidence="1">
    <location>
        <begin position="1"/>
        <end position="60"/>
    </location>
</feature>
<feature type="compositionally biased region" description="Polar residues" evidence="1">
    <location>
        <begin position="14"/>
        <end position="23"/>
    </location>
</feature>
<evidence type="ECO:0000256" key="1">
    <source>
        <dbReference type="SAM" id="MobiDB-lite"/>
    </source>
</evidence>
<feature type="compositionally biased region" description="Basic and acidic residues" evidence="1">
    <location>
        <begin position="169"/>
        <end position="180"/>
    </location>
</feature>
<accession>A0ABY9QX90</accession>
<reference evidence="2 3" key="1">
    <citation type="submission" date="2023-08" db="EMBL/GenBank/DDBJ databases">
        <title>Complete Genome Sequence of Pseudomonas entomophila TVIN A01.</title>
        <authorList>
            <person name="Shelke T."/>
            <person name="Mahar N.S."/>
            <person name="Gupta I."/>
            <person name="Gupta V."/>
        </authorList>
    </citation>
    <scope>NUCLEOTIDE SEQUENCE [LARGE SCALE GENOMIC DNA]</scope>
    <source>
        <strain evidence="2 3">TVIN-A01</strain>
    </source>
</reference>
<proteinExistence type="predicted"/>